<sequence length="818" mass="90601">MRTMTIFPSANPPSVFFLLLHLCLLLGFGSPTASQEQQVVGYGYDLRSVGVAPSGKTLTAELGLIRSTSVYGPDIQNISLFASFETKNRLRVRITDPHHRRWEVPQRIIPRESPPPMLQGRHDQLRAHVISTKDSDLEFTLHATSPATFTVSRRSTGDVLFRTLPALVFKDRYLEISSSLPADRASLYGLGEHTKRTFKLVPDDTLTMWNADIPAATPDQNLYGSHPFYIDVRSSSSSSSNTTGPPGITHGVLLLNSNGMDVIYGGSYITYKVIGGVLDFYFFAGPSPLSVMDQYTELVGRPAPMPYWSFGFHQCRYGYKNVAELEYVVARYANATIPLEVMWTDIDHMDGFKDFTLDPINFPADRMKRFVNQLHRKGQKYVVILDPGISVNNTYGTFLRGLKQGVFLKRGQEYYLGNVWPGPVYFPDFLNPAAADFWAREIAIFRPTLPVDGLWIDMNEISNFITSPPVNSIDEPSYSINNAGVRRPINNKTVPASAVHFGNVTEYDAHNLYGLLESRATHDGLIKSTGKRPFVLSRSTFVGSGKYAAHWTGDNAAKWDDLGYSIPSILNSGIFGIPMVGADICGFGDDTTEELCSRWIQVRCNLFARRWIERRLTEIFLVLHEAGRVLSVRERPLGHPLHSPGALHLGLRRPLRAEGARPPLPPSSSHLHLDVRGTRQGSTHSATALLLVPRRHDDIRHQHTVPGGGRGDGFPGTEAERGHRRRLLPERQMVQPVGLLTVGKQQERGVREARCAGGHHQRPCPGRERRGDARPGAHDSAGEAEPVRAPRGARRGGECTRGGVRGRRGGGGDGRGGE</sequence>
<dbReference type="EMBL" id="CP097502">
    <property type="protein sequence ID" value="URD73744.1"/>
    <property type="molecule type" value="Genomic_DNA"/>
</dbReference>
<dbReference type="AlphaFoldDB" id="A0A9E7EAW7"/>
<dbReference type="OrthoDB" id="5839090at2759"/>
<feature type="domain" description="Glycoside hydrolase family 31 TIM barrel" evidence="7">
    <location>
        <begin position="302"/>
        <end position="602"/>
    </location>
</feature>
<dbReference type="GO" id="GO:0004553">
    <property type="term" value="F:hydrolase activity, hydrolyzing O-glycosyl compounds"/>
    <property type="evidence" value="ECO:0007669"/>
    <property type="project" value="InterPro"/>
</dbReference>
<dbReference type="InterPro" id="IPR025887">
    <property type="entry name" value="Glyco_hydro_31_N_dom"/>
</dbReference>
<dbReference type="InterPro" id="IPR000322">
    <property type="entry name" value="Glyco_hydro_31_TIM"/>
</dbReference>
<dbReference type="PROSITE" id="PS00129">
    <property type="entry name" value="GLYCOSYL_HYDROL_F31_1"/>
    <property type="match status" value="1"/>
</dbReference>
<name>A0A9E7EAW7_9LILI</name>
<dbReference type="Proteomes" id="UP001055439">
    <property type="component" value="Chromosome 1"/>
</dbReference>
<evidence type="ECO:0000256" key="1">
    <source>
        <dbReference type="ARBA" id="ARBA00007806"/>
    </source>
</evidence>
<dbReference type="Pfam" id="PF13802">
    <property type="entry name" value="Gal_mutarotas_2"/>
    <property type="match status" value="1"/>
</dbReference>
<evidence type="ECO:0000256" key="3">
    <source>
        <dbReference type="ARBA" id="ARBA00041343"/>
    </source>
</evidence>
<evidence type="ECO:0000313" key="9">
    <source>
        <dbReference type="EMBL" id="URD73744.1"/>
    </source>
</evidence>
<dbReference type="PANTHER" id="PTHR22762:SF133">
    <property type="entry name" value="P-TYPE DOMAIN-CONTAINING PROTEIN"/>
    <property type="match status" value="1"/>
</dbReference>
<dbReference type="CDD" id="cd14752">
    <property type="entry name" value="GH31_N"/>
    <property type="match status" value="1"/>
</dbReference>
<evidence type="ECO:0000259" key="8">
    <source>
        <dbReference type="Pfam" id="PF13802"/>
    </source>
</evidence>
<dbReference type="InterPro" id="IPR030458">
    <property type="entry name" value="Glyco_hydro_31_AS"/>
</dbReference>
<keyword evidence="4" id="KW-0378">Hydrolase</keyword>
<feature type="region of interest" description="Disordered" evidence="5">
    <location>
        <begin position="657"/>
        <end position="682"/>
    </location>
</feature>
<dbReference type="PANTHER" id="PTHR22762">
    <property type="entry name" value="ALPHA-GLUCOSIDASE"/>
    <property type="match status" value="1"/>
</dbReference>
<keyword evidence="6" id="KW-0732">Signal</keyword>
<proteinExistence type="inferred from homology"/>
<evidence type="ECO:0000256" key="4">
    <source>
        <dbReference type="RuleBase" id="RU361185"/>
    </source>
</evidence>
<dbReference type="Gene3D" id="3.20.20.80">
    <property type="entry name" value="Glycosidases"/>
    <property type="match status" value="1"/>
</dbReference>
<evidence type="ECO:0000256" key="6">
    <source>
        <dbReference type="SAM" id="SignalP"/>
    </source>
</evidence>
<evidence type="ECO:0000256" key="5">
    <source>
        <dbReference type="SAM" id="MobiDB-lite"/>
    </source>
</evidence>
<feature type="region of interest" description="Disordered" evidence="5">
    <location>
        <begin position="746"/>
        <end position="818"/>
    </location>
</feature>
<feature type="signal peptide" evidence="6">
    <location>
        <begin position="1"/>
        <end position="34"/>
    </location>
</feature>
<comment type="similarity">
    <text evidence="1 4">Belongs to the glycosyl hydrolase 31 family.</text>
</comment>
<evidence type="ECO:0000259" key="7">
    <source>
        <dbReference type="Pfam" id="PF01055"/>
    </source>
</evidence>
<dbReference type="CDD" id="cd06602">
    <property type="entry name" value="GH31_MGAM_SI_GAA"/>
    <property type="match status" value="1"/>
</dbReference>
<dbReference type="SUPFAM" id="SSF74650">
    <property type="entry name" value="Galactose mutarotase-like"/>
    <property type="match status" value="1"/>
</dbReference>
<evidence type="ECO:0000256" key="2">
    <source>
        <dbReference type="ARBA" id="ARBA00023180"/>
    </source>
</evidence>
<gene>
    <name evidence="9" type="ORF">MUK42_10307</name>
</gene>
<dbReference type="InterPro" id="IPR017853">
    <property type="entry name" value="GH"/>
</dbReference>
<keyword evidence="4" id="KW-0326">Glycosidase</keyword>
<dbReference type="Gene3D" id="2.60.40.1760">
    <property type="entry name" value="glycosyl hydrolase (family 31)"/>
    <property type="match status" value="1"/>
</dbReference>
<dbReference type="GO" id="GO:0030246">
    <property type="term" value="F:carbohydrate binding"/>
    <property type="evidence" value="ECO:0007669"/>
    <property type="project" value="InterPro"/>
</dbReference>
<dbReference type="SUPFAM" id="SSF51445">
    <property type="entry name" value="(Trans)glycosidases"/>
    <property type="match status" value="1"/>
</dbReference>
<feature type="domain" description="Glycoside hydrolase family 31 N-terminal" evidence="8">
    <location>
        <begin position="85"/>
        <end position="235"/>
    </location>
</feature>
<feature type="chain" id="PRO_5039732984" description="Maltase" evidence="6">
    <location>
        <begin position="35"/>
        <end position="818"/>
    </location>
</feature>
<reference evidence="9" key="1">
    <citation type="submission" date="2022-05" db="EMBL/GenBank/DDBJ databases">
        <title>The Musa troglodytarum L. genome provides insights into the mechanism of non-climacteric behaviour and enrichment of carotenoids.</title>
        <authorList>
            <person name="Wang J."/>
        </authorList>
    </citation>
    <scope>NUCLEOTIDE SEQUENCE</scope>
    <source>
        <tissue evidence="9">Leaf</tissue>
    </source>
</reference>
<keyword evidence="10" id="KW-1185">Reference proteome</keyword>
<dbReference type="InterPro" id="IPR011013">
    <property type="entry name" value="Gal_mutarotase_sf_dom"/>
</dbReference>
<feature type="compositionally biased region" description="Basic and acidic residues" evidence="5">
    <location>
        <begin position="765"/>
        <end position="788"/>
    </location>
</feature>
<feature type="region of interest" description="Disordered" evidence="5">
    <location>
        <begin position="703"/>
        <end position="724"/>
    </location>
</feature>
<organism evidence="9 10">
    <name type="scientific">Musa troglodytarum</name>
    <name type="common">fe'i banana</name>
    <dbReference type="NCBI Taxonomy" id="320322"/>
    <lineage>
        <taxon>Eukaryota</taxon>
        <taxon>Viridiplantae</taxon>
        <taxon>Streptophyta</taxon>
        <taxon>Embryophyta</taxon>
        <taxon>Tracheophyta</taxon>
        <taxon>Spermatophyta</taxon>
        <taxon>Magnoliopsida</taxon>
        <taxon>Liliopsida</taxon>
        <taxon>Zingiberales</taxon>
        <taxon>Musaceae</taxon>
        <taxon>Musa</taxon>
    </lineage>
</organism>
<protein>
    <recommendedName>
        <fullName evidence="3">Maltase</fullName>
    </recommendedName>
</protein>
<keyword evidence="2" id="KW-0325">Glycoprotein</keyword>
<evidence type="ECO:0000313" key="10">
    <source>
        <dbReference type="Proteomes" id="UP001055439"/>
    </source>
</evidence>
<accession>A0A9E7EAW7</accession>
<feature type="compositionally biased region" description="Gly residues" evidence="5">
    <location>
        <begin position="809"/>
        <end position="818"/>
    </location>
</feature>
<dbReference type="GO" id="GO:0005975">
    <property type="term" value="P:carbohydrate metabolic process"/>
    <property type="evidence" value="ECO:0007669"/>
    <property type="project" value="InterPro"/>
</dbReference>
<dbReference type="Pfam" id="PF01055">
    <property type="entry name" value="Glyco_hydro_31_2nd"/>
    <property type="match status" value="1"/>
</dbReference>